<dbReference type="GO" id="GO:0004252">
    <property type="term" value="F:serine-type endopeptidase activity"/>
    <property type="evidence" value="ECO:0007669"/>
    <property type="project" value="UniProtKB-EC"/>
</dbReference>
<feature type="transmembrane region" description="Helical" evidence="6">
    <location>
        <begin position="12"/>
        <end position="31"/>
    </location>
</feature>
<dbReference type="InterPro" id="IPR004447">
    <property type="entry name" value="Peptidase_S41A"/>
</dbReference>
<dbReference type="Gene3D" id="2.30.42.10">
    <property type="match status" value="1"/>
</dbReference>
<evidence type="ECO:0000256" key="3">
    <source>
        <dbReference type="ARBA" id="ARBA00022801"/>
    </source>
</evidence>
<dbReference type="STRING" id="555079.Toce_1688"/>
<evidence type="ECO:0000256" key="2">
    <source>
        <dbReference type="ARBA" id="ARBA00022670"/>
    </source>
</evidence>
<organism evidence="8 9">
    <name type="scientific">Thermosediminibacter oceani (strain ATCC BAA-1034 / DSM 16646 / JW/IW-1228P)</name>
    <dbReference type="NCBI Taxonomy" id="555079"/>
    <lineage>
        <taxon>Bacteria</taxon>
        <taxon>Bacillati</taxon>
        <taxon>Bacillota</taxon>
        <taxon>Clostridia</taxon>
        <taxon>Thermosediminibacterales</taxon>
        <taxon>Thermosediminibacteraceae</taxon>
        <taxon>Thermosediminibacter</taxon>
    </lineage>
</organism>
<protein>
    <submittedName>
        <fullName evidence="8">Carboxyl-terminal protease</fullName>
        <ecNumber evidence="8">3.4.21.102</ecNumber>
    </submittedName>
</protein>
<evidence type="ECO:0000256" key="1">
    <source>
        <dbReference type="ARBA" id="ARBA00009179"/>
    </source>
</evidence>
<proteinExistence type="inferred from homology"/>
<dbReference type="FunFam" id="2.30.42.10:FF:000063">
    <property type="entry name" value="Peptidase, S41 family"/>
    <property type="match status" value="1"/>
</dbReference>
<dbReference type="Pfam" id="PF22694">
    <property type="entry name" value="CtpB_N-like"/>
    <property type="match status" value="1"/>
</dbReference>
<dbReference type="AlphaFoldDB" id="D9RYK0"/>
<keyword evidence="2 5" id="KW-0645">Protease</keyword>
<dbReference type="InterPro" id="IPR001478">
    <property type="entry name" value="PDZ"/>
</dbReference>
<name>D9RYK0_THEOJ</name>
<dbReference type="GO" id="GO:0030288">
    <property type="term" value="C:outer membrane-bounded periplasmic space"/>
    <property type="evidence" value="ECO:0007669"/>
    <property type="project" value="TreeGrafter"/>
</dbReference>
<dbReference type="InterPro" id="IPR029045">
    <property type="entry name" value="ClpP/crotonase-like_dom_sf"/>
</dbReference>
<evidence type="ECO:0000313" key="9">
    <source>
        <dbReference type="Proteomes" id="UP000000272"/>
    </source>
</evidence>
<dbReference type="KEGG" id="toc:Toce_1688"/>
<dbReference type="EMBL" id="CP002131">
    <property type="protein sequence ID" value="ADL08424.1"/>
    <property type="molecule type" value="Genomic_DNA"/>
</dbReference>
<evidence type="ECO:0000259" key="7">
    <source>
        <dbReference type="PROSITE" id="PS50106"/>
    </source>
</evidence>
<gene>
    <name evidence="8" type="ordered locus">Toce_1688</name>
</gene>
<dbReference type="SMART" id="SM00228">
    <property type="entry name" value="PDZ"/>
    <property type="match status" value="1"/>
</dbReference>
<dbReference type="CDD" id="cd06782">
    <property type="entry name" value="cpPDZ_CPP-like"/>
    <property type="match status" value="1"/>
</dbReference>
<dbReference type="Gene3D" id="3.30.750.44">
    <property type="match status" value="1"/>
</dbReference>
<dbReference type="PROSITE" id="PS50106">
    <property type="entry name" value="PDZ"/>
    <property type="match status" value="1"/>
</dbReference>
<dbReference type="eggNOG" id="COG0793">
    <property type="taxonomic scope" value="Bacteria"/>
</dbReference>
<dbReference type="OrthoDB" id="9812068at2"/>
<dbReference type="GO" id="GO:0006508">
    <property type="term" value="P:proteolysis"/>
    <property type="evidence" value="ECO:0007669"/>
    <property type="project" value="UniProtKB-KW"/>
</dbReference>
<dbReference type="PROSITE" id="PS51257">
    <property type="entry name" value="PROKAR_LIPOPROTEIN"/>
    <property type="match status" value="1"/>
</dbReference>
<dbReference type="MEROPS" id="S41.004"/>
<comment type="similarity">
    <text evidence="1 5">Belongs to the peptidase S41A family.</text>
</comment>
<keyword evidence="6" id="KW-0472">Membrane</keyword>
<dbReference type="Pfam" id="PF03572">
    <property type="entry name" value="Peptidase_S41"/>
    <property type="match status" value="1"/>
</dbReference>
<keyword evidence="3 5" id="KW-0378">Hydrolase</keyword>
<dbReference type="InterPro" id="IPR005151">
    <property type="entry name" value="Tail-specific_protease"/>
</dbReference>
<keyword evidence="6" id="KW-0812">Transmembrane</keyword>
<dbReference type="NCBIfam" id="TIGR00225">
    <property type="entry name" value="prc"/>
    <property type="match status" value="1"/>
</dbReference>
<evidence type="ECO:0000313" key="8">
    <source>
        <dbReference type="EMBL" id="ADL08424.1"/>
    </source>
</evidence>
<dbReference type="PANTHER" id="PTHR32060">
    <property type="entry name" value="TAIL-SPECIFIC PROTEASE"/>
    <property type="match status" value="1"/>
</dbReference>
<dbReference type="InterPro" id="IPR036034">
    <property type="entry name" value="PDZ_sf"/>
</dbReference>
<dbReference type="SMART" id="SM00245">
    <property type="entry name" value="TSPc"/>
    <property type="match status" value="1"/>
</dbReference>
<keyword evidence="6" id="KW-1133">Transmembrane helix</keyword>
<dbReference type="PANTHER" id="PTHR32060:SF30">
    <property type="entry name" value="CARBOXY-TERMINAL PROCESSING PROTEASE CTPA"/>
    <property type="match status" value="1"/>
</dbReference>
<dbReference type="Gene3D" id="3.90.226.10">
    <property type="entry name" value="2-enoyl-CoA Hydratase, Chain A, domain 1"/>
    <property type="match status" value="1"/>
</dbReference>
<dbReference type="CDD" id="cd07560">
    <property type="entry name" value="Peptidase_S41_CPP"/>
    <property type="match status" value="1"/>
</dbReference>
<dbReference type="RefSeq" id="WP_013276446.1">
    <property type="nucleotide sequence ID" value="NC_014377.1"/>
</dbReference>
<keyword evidence="4 5" id="KW-0720">Serine protease</keyword>
<dbReference type="InterPro" id="IPR055210">
    <property type="entry name" value="CtpA/B_N"/>
</dbReference>
<evidence type="ECO:0000256" key="6">
    <source>
        <dbReference type="SAM" id="Phobius"/>
    </source>
</evidence>
<dbReference type="Proteomes" id="UP000000272">
    <property type="component" value="Chromosome"/>
</dbReference>
<evidence type="ECO:0000256" key="4">
    <source>
        <dbReference type="ARBA" id="ARBA00022825"/>
    </source>
</evidence>
<dbReference type="GO" id="GO:0007165">
    <property type="term" value="P:signal transduction"/>
    <property type="evidence" value="ECO:0007669"/>
    <property type="project" value="TreeGrafter"/>
</dbReference>
<dbReference type="SUPFAM" id="SSF52096">
    <property type="entry name" value="ClpP/crotonase"/>
    <property type="match status" value="1"/>
</dbReference>
<dbReference type="SUPFAM" id="SSF50156">
    <property type="entry name" value="PDZ domain-like"/>
    <property type="match status" value="1"/>
</dbReference>
<accession>D9RYK0</accession>
<reference evidence="8 9" key="1">
    <citation type="journal article" date="2010" name="Stand. Genomic Sci.">
        <title>Complete genome sequence of Thermosediminibacter oceani type strain (JW/IW-1228P).</title>
        <authorList>
            <person name="Pitluck S."/>
            <person name="Yasawong M."/>
            <person name="Munk C."/>
            <person name="Nolan M."/>
            <person name="Lapidus A."/>
            <person name="Lucas S."/>
            <person name="Glavina Del Rio T."/>
            <person name="Tice H."/>
            <person name="Cheng J.F."/>
            <person name="Bruce D."/>
            <person name="Detter C."/>
            <person name="Tapia R."/>
            <person name="Han C."/>
            <person name="Goodwin L."/>
            <person name="Liolios K."/>
            <person name="Ivanova N."/>
            <person name="Mavromatis K."/>
            <person name="Mikhailova N."/>
            <person name="Pati A."/>
            <person name="Chen A."/>
            <person name="Palaniappan K."/>
            <person name="Land M."/>
            <person name="Hauser L."/>
            <person name="Chang Y.J."/>
            <person name="Jeffries C.D."/>
            <person name="Rohde M."/>
            <person name="Spring S."/>
            <person name="Sikorski J."/>
            <person name="Goker M."/>
            <person name="Woyke T."/>
            <person name="Bristow J."/>
            <person name="Eisen J.A."/>
            <person name="Markowitz V."/>
            <person name="Hugenholtz P."/>
            <person name="Kyrpides N.C."/>
            <person name="Klenk H.P."/>
        </authorList>
    </citation>
    <scope>NUCLEOTIDE SEQUENCE [LARGE SCALE GENOMIC DNA]</scope>
    <source>
        <strain evidence="9">ATCC BAA-1034 / DSM 16646 / JW/IW-1228P</strain>
    </source>
</reference>
<dbReference type="Pfam" id="PF17820">
    <property type="entry name" value="PDZ_6"/>
    <property type="match status" value="1"/>
</dbReference>
<evidence type="ECO:0000256" key="5">
    <source>
        <dbReference type="RuleBase" id="RU004404"/>
    </source>
</evidence>
<feature type="domain" description="PDZ" evidence="7">
    <location>
        <begin position="112"/>
        <end position="178"/>
    </location>
</feature>
<dbReference type="InterPro" id="IPR041489">
    <property type="entry name" value="PDZ_6"/>
</dbReference>
<sequence length="415" mass="45341">MLTDNRKKFISALISAIISCLLFIVGFYLGATHDVKPLSALKEKQPKEVISRENIEFQELKPAIDVMNYIRERYIKEVPVDVLVQGAIKGMVQALGDPYSVFMDADEFQDFMISVNGSFEGVGLSLDIDEKTGSIIVIAPIEGTPAHKAGIRPRDRIVKVDDVELKGKTLDEAVKLLRGRKGTKVTVYIERPGVKNLLKYELVRDDIKLKTVKRDVLGDGIGYVKITSFDTYTPEEFNDALVYLQQKGVKALVLDLRNNPGGSLSAAAEVADALMGKGLVVFTEDRYGHRLEEYYSDTASLNIPLAVLINENSASAAEIVAGALQDTGRGVLVGKKTFGKGTVQELTPLNNGSGLKLTIAKYFLPSGRSIDGKGVEPNVEVAQGKTDNPFDLPPEKDEQLKKAIDILKTSVRAAN</sequence>
<dbReference type="HOGENOM" id="CLU_017295_3_2_9"/>
<keyword evidence="9" id="KW-1185">Reference proteome</keyword>
<dbReference type="EC" id="3.4.21.102" evidence="8"/>